<evidence type="ECO:0000313" key="1">
    <source>
        <dbReference type="EMBL" id="KAL0339920.1"/>
    </source>
</evidence>
<reference evidence="1" key="1">
    <citation type="submission" date="2020-06" db="EMBL/GenBank/DDBJ databases">
        <authorList>
            <person name="Li T."/>
            <person name="Hu X."/>
            <person name="Zhang T."/>
            <person name="Song X."/>
            <person name="Zhang H."/>
            <person name="Dai N."/>
            <person name="Sheng W."/>
            <person name="Hou X."/>
            <person name="Wei L."/>
        </authorList>
    </citation>
    <scope>NUCLEOTIDE SEQUENCE</scope>
    <source>
        <strain evidence="1">G02</strain>
        <tissue evidence="1">Leaf</tissue>
    </source>
</reference>
<name>A0AAW2N8V4_SESRA</name>
<organism evidence="1">
    <name type="scientific">Sesamum radiatum</name>
    <name type="common">Black benniseed</name>
    <dbReference type="NCBI Taxonomy" id="300843"/>
    <lineage>
        <taxon>Eukaryota</taxon>
        <taxon>Viridiplantae</taxon>
        <taxon>Streptophyta</taxon>
        <taxon>Embryophyta</taxon>
        <taxon>Tracheophyta</taxon>
        <taxon>Spermatophyta</taxon>
        <taxon>Magnoliopsida</taxon>
        <taxon>eudicotyledons</taxon>
        <taxon>Gunneridae</taxon>
        <taxon>Pentapetalae</taxon>
        <taxon>asterids</taxon>
        <taxon>lamiids</taxon>
        <taxon>Lamiales</taxon>
        <taxon>Pedaliaceae</taxon>
        <taxon>Sesamum</taxon>
    </lineage>
</organism>
<proteinExistence type="predicted"/>
<sequence>MGFNTQDPVPPLLVTRLIHHHSVDSPYFDSKKMTEELADIDLQSSISRAKYLISNTSVSCYPTDIESQLTPKLQCGFLANLKVGEQYTD</sequence>
<dbReference type="AlphaFoldDB" id="A0AAW2N8V4"/>
<protein>
    <submittedName>
        <fullName evidence="1">Uncharacterized protein</fullName>
    </submittedName>
</protein>
<comment type="caution">
    <text evidence="1">The sequence shown here is derived from an EMBL/GenBank/DDBJ whole genome shotgun (WGS) entry which is preliminary data.</text>
</comment>
<dbReference type="EMBL" id="JACGWJ010000020">
    <property type="protein sequence ID" value="KAL0339920.1"/>
    <property type="molecule type" value="Genomic_DNA"/>
</dbReference>
<accession>A0AAW2N8V4</accession>
<gene>
    <name evidence="1" type="ORF">Sradi_4508800</name>
</gene>
<reference evidence="1" key="2">
    <citation type="journal article" date="2024" name="Plant">
        <title>Genomic evolution and insights into agronomic trait innovations of Sesamum species.</title>
        <authorList>
            <person name="Miao H."/>
            <person name="Wang L."/>
            <person name="Qu L."/>
            <person name="Liu H."/>
            <person name="Sun Y."/>
            <person name="Le M."/>
            <person name="Wang Q."/>
            <person name="Wei S."/>
            <person name="Zheng Y."/>
            <person name="Lin W."/>
            <person name="Duan Y."/>
            <person name="Cao H."/>
            <person name="Xiong S."/>
            <person name="Wang X."/>
            <person name="Wei L."/>
            <person name="Li C."/>
            <person name="Ma Q."/>
            <person name="Ju M."/>
            <person name="Zhao R."/>
            <person name="Li G."/>
            <person name="Mu C."/>
            <person name="Tian Q."/>
            <person name="Mei H."/>
            <person name="Zhang T."/>
            <person name="Gao T."/>
            <person name="Zhang H."/>
        </authorList>
    </citation>
    <scope>NUCLEOTIDE SEQUENCE</scope>
    <source>
        <strain evidence="1">G02</strain>
    </source>
</reference>